<evidence type="ECO:0000256" key="3">
    <source>
        <dbReference type="ARBA" id="ARBA00022475"/>
    </source>
</evidence>
<reference evidence="8 9" key="1">
    <citation type="submission" date="2019-09" db="EMBL/GenBank/DDBJ databases">
        <title>Paraburkholderia podalyriae sp. nov., A South African Podalyria-associated rhizobium.</title>
        <authorList>
            <person name="Mavima L."/>
            <person name="Beukes C.W."/>
            <person name="Palmer M."/>
            <person name="De Meyer S.E."/>
            <person name="James E.K."/>
            <person name="Maluk M."/>
            <person name="Avontuur J.R."/>
            <person name="Chan W.Y."/>
            <person name="Venter S.N."/>
            <person name="Steenkamp E.T."/>
        </authorList>
    </citation>
    <scope>NUCLEOTIDE SEQUENCE [LARGE SCALE GENOMIC DNA]</scope>
    <source>
        <strain evidence="8 9">WC7.3b</strain>
    </source>
</reference>
<protein>
    <submittedName>
        <fullName evidence="8">Cytochrome d ubiquinol oxidase subunit II</fullName>
    </submittedName>
</protein>
<organism evidence="8 9">
    <name type="scientific">Paraburkholderia podalyriae</name>
    <dbReference type="NCBI Taxonomy" id="1938811"/>
    <lineage>
        <taxon>Bacteria</taxon>
        <taxon>Pseudomonadati</taxon>
        <taxon>Pseudomonadota</taxon>
        <taxon>Betaproteobacteria</taxon>
        <taxon>Burkholderiales</taxon>
        <taxon>Burkholderiaceae</taxon>
        <taxon>Paraburkholderia</taxon>
    </lineage>
</organism>
<feature type="transmembrane region" description="Helical" evidence="7">
    <location>
        <begin position="256"/>
        <end position="278"/>
    </location>
</feature>
<feature type="transmembrane region" description="Helical" evidence="7">
    <location>
        <begin position="230"/>
        <end position="249"/>
    </location>
</feature>
<evidence type="ECO:0000313" key="8">
    <source>
        <dbReference type="EMBL" id="MBC8745609.1"/>
    </source>
</evidence>
<comment type="caution">
    <text evidence="8">The sequence shown here is derived from an EMBL/GenBank/DDBJ whole genome shotgun (WGS) entry which is preliminary data.</text>
</comment>
<evidence type="ECO:0000256" key="6">
    <source>
        <dbReference type="ARBA" id="ARBA00023136"/>
    </source>
</evidence>
<evidence type="ECO:0000313" key="9">
    <source>
        <dbReference type="Proteomes" id="UP000736373"/>
    </source>
</evidence>
<feature type="transmembrane region" description="Helical" evidence="7">
    <location>
        <begin position="6"/>
        <end position="35"/>
    </location>
</feature>
<feature type="transmembrane region" description="Helical" evidence="7">
    <location>
        <begin position="80"/>
        <end position="99"/>
    </location>
</feature>
<dbReference type="PANTHER" id="PTHR43141:SF4">
    <property type="entry name" value="CYTOCHROME BD2 SUBUNIT II"/>
    <property type="match status" value="1"/>
</dbReference>
<evidence type="ECO:0000256" key="2">
    <source>
        <dbReference type="ARBA" id="ARBA00007543"/>
    </source>
</evidence>
<keyword evidence="5 7" id="KW-1133">Transmembrane helix</keyword>
<dbReference type="Pfam" id="PF02322">
    <property type="entry name" value="Cyt_bd_oxida_II"/>
    <property type="match status" value="1"/>
</dbReference>
<dbReference type="NCBIfam" id="TIGR00203">
    <property type="entry name" value="cydB"/>
    <property type="match status" value="1"/>
</dbReference>
<comment type="similarity">
    <text evidence="2">Belongs to the cytochrome ubiquinol oxidase subunit 2 family.</text>
</comment>
<dbReference type="EMBL" id="VZQQ01000002">
    <property type="protein sequence ID" value="MBC8745609.1"/>
    <property type="molecule type" value="Genomic_DNA"/>
</dbReference>
<dbReference type="InterPro" id="IPR003317">
    <property type="entry name" value="Cyt-d_oxidase_su2"/>
</dbReference>
<evidence type="ECO:0000256" key="7">
    <source>
        <dbReference type="SAM" id="Phobius"/>
    </source>
</evidence>
<dbReference type="RefSeq" id="WP_187632750.1">
    <property type="nucleotide sequence ID" value="NZ_VZQQ01000002.1"/>
</dbReference>
<feature type="transmembrane region" description="Helical" evidence="7">
    <location>
        <begin position="190"/>
        <end position="210"/>
    </location>
</feature>
<evidence type="ECO:0000256" key="5">
    <source>
        <dbReference type="ARBA" id="ARBA00022989"/>
    </source>
</evidence>
<comment type="subcellular location">
    <subcellularLocation>
        <location evidence="1">Cell membrane</location>
        <topology evidence="1">Multi-pass membrane protein</topology>
    </subcellularLocation>
</comment>
<dbReference type="Proteomes" id="UP000736373">
    <property type="component" value="Unassembled WGS sequence"/>
</dbReference>
<evidence type="ECO:0000256" key="1">
    <source>
        <dbReference type="ARBA" id="ARBA00004651"/>
    </source>
</evidence>
<gene>
    <name evidence="8" type="primary">cydB</name>
    <name evidence="8" type="ORF">F6X42_02860</name>
</gene>
<accession>A0ABR7PGW9</accession>
<dbReference type="PANTHER" id="PTHR43141">
    <property type="entry name" value="CYTOCHROME BD2 SUBUNIT II"/>
    <property type="match status" value="1"/>
</dbReference>
<evidence type="ECO:0000256" key="4">
    <source>
        <dbReference type="ARBA" id="ARBA00022692"/>
    </source>
</evidence>
<feature type="transmembrane region" description="Helical" evidence="7">
    <location>
        <begin position="156"/>
        <end position="178"/>
    </location>
</feature>
<keyword evidence="3" id="KW-1003">Cell membrane</keyword>
<feature type="transmembrane region" description="Helical" evidence="7">
    <location>
        <begin position="298"/>
        <end position="321"/>
    </location>
</feature>
<feature type="transmembrane region" description="Helical" evidence="7">
    <location>
        <begin position="111"/>
        <end position="136"/>
    </location>
</feature>
<name>A0ABR7PGW9_9BURK</name>
<sequence>MDVTVIWAAIIALGLFIYVALDGFDLGIGLIFPFFPLDAERDLMMHSIAPVWDGNETWLVLGGAALFAAFPTVYSVALSALYLPIVFMLVCLIFRGVSFEIREKANRTRNLWNLAFIGGSAGATFFQGTILGSYLHGIPVSNGVFSGDPFFWVTPFSFFTGMGLMATYALLGATFLVLKTEGDLQRRMHRLVWPLTLVLLVFIVAVTVWTPLADSQVASRWFDSSFRIRLHPVPVLVAIVAVLMFKAVVQRRDSAPFILALLLVLLGYIGLLVSIWPFAIPNSMTLWEGAAPHSSLTFTLIGAVIIIPIILAYTTAGYWVFRGKVHRGTHD</sequence>
<proteinExistence type="inferred from homology"/>
<keyword evidence="6 7" id="KW-0472">Membrane</keyword>
<keyword evidence="9" id="KW-1185">Reference proteome</keyword>
<keyword evidence="4 7" id="KW-0812">Transmembrane</keyword>